<dbReference type="SMART" id="SM00312">
    <property type="entry name" value="PX"/>
    <property type="match status" value="1"/>
</dbReference>
<dbReference type="InterPro" id="IPR036871">
    <property type="entry name" value="PX_dom_sf"/>
</dbReference>
<reference evidence="4" key="1">
    <citation type="journal article" date="2006" name="PLoS Biol.">
        <title>Macronuclear genome sequence of the ciliate Tetrahymena thermophila, a model eukaryote.</title>
        <authorList>
            <person name="Eisen J.A."/>
            <person name="Coyne R.S."/>
            <person name="Wu M."/>
            <person name="Wu D."/>
            <person name="Thiagarajan M."/>
            <person name="Wortman J.R."/>
            <person name="Badger J.H."/>
            <person name="Ren Q."/>
            <person name="Amedeo P."/>
            <person name="Jones K.M."/>
            <person name="Tallon L.J."/>
            <person name="Delcher A.L."/>
            <person name="Salzberg S.L."/>
            <person name="Silva J.C."/>
            <person name="Haas B.J."/>
            <person name="Majoros W.H."/>
            <person name="Farzad M."/>
            <person name="Carlton J.M."/>
            <person name="Smith R.K. Jr."/>
            <person name="Garg J."/>
            <person name="Pearlman R.E."/>
            <person name="Karrer K.M."/>
            <person name="Sun L."/>
            <person name="Manning G."/>
            <person name="Elde N.C."/>
            <person name="Turkewitz A.P."/>
            <person name="Asai D.J."/>
            <person name="Wilkes D.E."/>
            <person name="Wang Y."/>
            <person name="Cai H."/>
            <person name="Collins K."/>
            <person name="Stewart B.A."/>
            <person name="Lee S.R."/>
            <person name="Wilamowska K."/>
            <person name="Weinberg Z."/>
            <person name="Ruzzo W.L."/>
            <person name="Wloga D."/>
            <person name="Gaertig J."/>
            <person name="Frankel J."/>
            <person name="Tsao C.-C."/>
            <person name="Gorovsky M.A."/>
            <person name="Keeling P.J."/>
            <person name="Waller R.F."/>
            <person name="Patron N.J."/>
            <person name="Cherry J.M."/>
            <person name="Stover N.A."/>
            <person name="Krieger C.J."/>
            <person name="del Toro C."/>
            <person name="Ryder H.F."/>
            <person name="Williamson S.C."/>
            <person name="Barbeau R.A."/>
            <person name="Hamilton E.P."/>
            <person name="Orias E."/>
        </authorList>
    </citation>
    <scope>NUCLEOTIDE SEQUENCE [LARGE SCALE GENOMIC DNA]</scope>
    <source>
        <strain evidence="4">SB210</strain>
    </source>
</reference>
<proteinExistence type="predicted"/>
<dbReference type="PROSITE" id="PS50195">
    <property type="entry name" value="PX"/>
    <property type="match status" value="1"/>
</dbReference>
<evidence type="ECO:0000313" key="3">
    <source>
        <dbReference type="EMBL" id="EAR89173.2"/>
    </source>
</evidence>
<keyword evidence="4" id="KW-1185">Reference proteome</keyword>
<accession>Q22UX5</accession>
<dbReference type="Pfam" id="PF00787">
    <property type="entry name" value="PX"/>
    <property type="match status" value="1"/>
</dbReference>
<feature type="domain" description="PX" evidence="2">
    <location>
        <begin position="269"/>
        <end position="388"/>
    </location>
</feature>
<gene>
    <name evidence="3" type="ORF">TTHERM_00577280</name>
</gene>
<evidence type="ECO:0000259" key="2">
    <source>
        <dbReference type="PROSITE" id="PS50195"/>
    </source>
</evidence>
<dbReference type="Proteomes" id="UP000009168">
    <property type="component" value="Unassembled WGS sequence"/>
</dbReference>
<feature type="compositionally biased region" description="Low complexity" evidence="1">
    <location>
        <begin position="143"/>
        <end position="153"/>
    </location>
</feature>
<dbReference type="KEGG" id="tet:TTHERM_00577280"/>
<protein>
    <submittedName>
        <fullName evidence="3">PX domain protein</fullName>
    </submittedName>
</protein>
<dbReference type="CDD" id="cd06093">
    <property type="entry name" value="PX_domain"/>
    <property type="match status" value="1"/>
</dbReference>
<evidence type="ECO:0000256" key="1">
    <source>
        <dbReference type="SAM" id="MobiDB-lite"/>
    </source>
</evidence>
<dbReference type="GeneID" id="7834637"/>
<dbReference type="Gene3D" id="3.30.1520.10">
    <property type="entry name" value="Phox-like domain"/>
    <property type="match status" value="1"/>
</dbReference>
<dbReference type="EMBL" id="GG662798">
    <property type="protein sequence ID" value="EAR89173.2"/>
    <property type="molecule type" value="Genomic_DNA"/>
</dbReference>
<evidence type="ECO:0000313" key="4">
    <source>
        <dbReference type="Proteomes" id="UP000009168"/>
    </source>
</evidence>
<name>Q22UX5_TETTS</name>
<dbReference type="AlphaFoldDB" id="Q22UX5"/>
<sequence>MDQQLNLTKDQQNYYNKIYKKMIEQQSIITQSIMNSLLYKKGDVQEKDIAKYIIEQSIKLSKSENSNINKNGFMLMMKYLTVYQSGKNVKNIDIFTIQTTNLPKFSSRKAKEKKEREMESQLMLSQLNYSQLAEEEKEESKENPNQNNNNQQSNQRAMYPSLQMSIVDANQRKFSFSDNSNNNEDSNIQNSRNLENLNIAQEQLINTAQFQQEKQNEQFGNQSFGNQNSELNEEAYMSLNFSNIQNISKIYLSQINNFTSDGNSKGKKPKIEIRDFIIKEGTYMTKSYILYNIHYGLQSEKVERRFKEFEELNNYLLSKKEYKGLIIPKLPPKQINISQLIGTQIQDSEFQIKRMADLEDYLNKINNSIQLSEDPVFIQFVSNKSSFTQNSQSTVLNKMSQWYNSITSQSLQENSEYLQAMIVHRFNEYYRNDQQEHTKTEEIDQIMQQINKYQLYVDNLQQILYEQYQLEKQKREKIQSLSTIHDQPFEQIQELENYLVLYSTNYKDNADKKKEVWKEFRSIYSQIESAKQSHDMLLQQIKHQQFLNQLKSKKVQNQQPSNQEQKQRIKEIDDEILESEKEIVHTKILLKEELSKFLENLKKKIRESLEIFQSKTIEEFDLK</sequence>
<dbReference type="HOGENOM" id="CLU_461198_0_0_1"/>
<dbReference type="InterPro" id="IPR001683">
    <property type="entry name" value="PX_dom"/>
</dbReference>
<feature type="compositionally biased region" description="Polar residues" evidence="1">
    <location>
        <begin position="122"/>
        <end position="131"/>
    </location>
</feature>
<dbReference type="GO" id="GO:0035091">
    <property type="term" value="F:phosphatidylinositol binding"/>
    <property type="evidence" value="ECO:0007669"/>
    <property type="project" value="InterPro"/>
</dbReference>
<organism evidence="3 4">
    <name type="scientific">Tetrahymena thermophila (strain SB210)</name>
    <dbReference type="NCBI Taxonomy" id="312017"/>
    <lineage>
        <taxon>Eukaryota</taxon>
        <taxon>Sar</taxon>
        <taxon>Alveolata</taxon>
        <taxon>Ciliophora</taxon>
        <taxon>Intramacronucleata</taxon>
        <taxon>Oligohymenophorea</taxon>
        <taxon>Hymenostomatida</taxon>
        <taxon>Tetrahymenina</taxon>
        <taxon>Tetrahymenidae</taxon>
        <taxon>Tetrahymena</taxon>
    </lineage>
</organism>
<dbReference type="RefSeq" id="XP_001009418.2">
    <property type="nucleotide sequence ID" value="XM_001009418.2"/>
</dbReference>
<feature type="region of interest" description="Disordered" evidence="1">
    <location>
        <begin position="106"/>
        <end position="153"/>
    </location>
</feature>
<dbReference type="SUPFAM" id="SSF64268">
    <property type="entry name" value="PX domain"/>
    <property type="match status" value="1"/>
</dbReference>
<dbReference type="InParanoid" id="Q22UX5"/>